<dbReference type="GO" id="GO:0003917">
    <property type="term" value="F:DNA topoisomerase type I (single strand cut, ATP-independent) activity"/>
    <property type="evidence" value="ECO:0007669"/>
    <property type="project" value="UniProtKB-EC"/>
</dbReference>
<dbReference type="InterPro" id="IPR001631">
    <property type="entry name" value="TopoI"/>
</dbReference>
<dbReference type="Gene3D" id="3.30.66.10">
    <property type="entry name" value="DNA topoisomerase I domain"/>
    <property type="match status" value="1"/>
</dbReference>
<keyword evidence="5" id="KW-0238">DNA-binding</keyword>
<feature type="compositionally biased region" description="Low complexity" evidence="7">
    <location>
        <begin position="7"/>
        <end position="22"/>
    </location>
</feature>
<proteinExistence type="inferred from homology"/>
<dbReference type="Gene3D" id="3.90.15.10">
    <property type="entry name" value="Topoisomerase I, Chain A, domain 3"/>
    <property type="match status" value="1"/>
</dbReference>
<dbReference type="Pfam" id="PF01028">
    <property type="entry name" value="Topoisom_I"/>
    <property type="match status" value="1"/>
</dbReference>
<dbReference type="GO" id="GO:0003677">
    <property type="term" value="F:DNA binding"/>
    <property type="evidence" value="ECO:0007669"/>
    <property type="project" value="UniProtKB-KW"/>
</dbReference>
<evidence type="ECO:0000256" key="1">
    <source>
        <dbReference type="ARBA" id="ARBA00000213"/>
    </source>
</evidence>
<dbReference type="EC" id="5.6.2.1" evidence="3"/>
<dbReference type="InterPro" id="IPR014711">
    <property type="entry name" value="TopoI_cat_a-hlx-sub_euk"/>
</dbReference>
<dbReference type="PRINTS" id="PR00416">
    <property type="entry name" value="EUTPISMRASEI"/>
</dbReference>
<protein>
    <recommendedName>
        <fullName evidence="3">DNA topoisomerase</fullName>
        <ecNumber evidence="3">5.6.2.1</ecNumber>
    </recommendedName>
</protein>
<organism evidence="9">
    <name type="scientific">viral metagenome</name>
    <dbReference type="NCBI Taxonomy" id="1070528"/>
    <lineage>
        <taxon>unclassified sequences</taxon>
        <taxon>metagenomes</taxon>
        <taxon>organismal metagenomes</taxon>
    </lineage>
</organism>
<evidence type="ECO:0000256" key="2">
    <source>
        <dbReference type="ARBA" id="ARBA00006645"/>
    </source>
</evidence>
<evidence type="ECO:0000313" key="9">
    <source>
        <dbReference type="EMBL" id="QHT81256.1"/>
    </source>
</evidence>
<comment type="catalytic activity">
    <reaction evidence="1">
        <text>ATP-independent breakage of single-stranded DNA, followed by passage and rejoining.</text>
        <dbReference type="EC" id="5.6.2.1"/>
    </reaction>
</comment>
<dbReference type="PROSITE" id="PS52038">
    <property type="entry name" value="TOPO_IB_2"/>
    <property type="match status" value="1"/>
</dbReference>
<dbReference type="GO" id="GO:0006265">
    <property type="term" value="P:DNA topological change"/>
    <property type="evidence" value="ECO:0007669"/>
    <property type="project" value="InterPro"/>
</dbReference>
<keyword evidence="4" id="KW-0799">Topoisomerase</keyword>
<evidence type="ECO:0000259" key="8">
    <source>
        <dbReference type="Pfam" id="PF01028"/>
    </source>
</evidence>
<dbReference type="EMBL" id="MN739980">
    <property type="protein sequence ID" value="QHT81256.1"/>
    <property type="molecule type" value="Genomic_DNA"/>
</dbReference>
<evidence type="ECO:0000256" key="4">
    <source>
        <dbReference type="ARBA" id="ARBA00023029"/>
    </source>
</evidence>
<dbReference type="AlphaFoldDB" id="A0A6C0HM97"/>
<keyword evidence="6" id="KW-0413">Isomerase</keyword>
<dbReference type="InterPro" id="IPR035447">
    <property type="entry name" value="DNA_topo_I_N_sf"/>
</dbReference>
<evidence type="ECO:0000256" key="5">
    <source>
        <dbReference type="ARBA" id="ARBA00023125"/>
    </source>
</evidence>
<dbReference type="SUPFAM" id="SSF55869">
    <property type="entry name" value="DNA topoisomerase I domain"/>
    <property type="match status" value="1"/>
</dbReference>
<feature type="domain" description="DNA topoisomerase I catalytic core eukaryotic-type" evidence="8">
    <location>
        <begin position="123"/>
        <end position="352"/>
    </location>
</feature>
<dbReference type="SUPFAM" id="SSF56349">
    <property type="entry name" value="DNA breaking-rejoining enzymes"/>
    <property type="match status" value="1"/>
</dbReference>
<evidence type="ECO:0000256" key="3">
    <source>
        <dbReference type="ARBA" id="ARBA00012891"/>
    </source>
</evidence>
<feature type="region of interest" description="Disordered" evidence="7">
    <location>
        <begin position="1"/>
        <end position="30"/>
    </location>
</feature>
<dbReference type="InterPro" id="IPR013500">
    <property type="entry name" value="TopoI_cat_euk"/>
</dbReference>
<dbReference type="InterPro" id="IPR011010">
    <property type="entry name" value="DNA_brk_join_enz"/>
</dbReference>
<comment type="similarity">
    <text evidence="2">Belongs to the type IB topoisomerase family.</text>
</comment>
<sequence>MNTTKQNSSNLSNLSNLSNPSNPTIPNTDSKFNARQFWTYKRIRPAKCKKGSTLKNQIKKIFHEINGKIATDKALTKRLDAQYIPPGYKDLIVAKSATNKIQVIGTDNRGRRQYIYNPAYVAKRNDRKYDDVIALGKKIINIENDNHSALNSILNKKASSLSLPDDYIPIIIYMLRKYHFRIGNERYAEQNDSYGITTLQNRHIKFHSPSRFTIEFVGKKGIVNSYTDDNTTMAKLLKMLINTSARNNTGNAATSHSPRHHIFSYQTPDNGHQLITPDHIQTFFQDRYNSYITPKMFRTWYGNYHMLEHLHDLFHKDLLAKRMKTADVNNTVKSCSEYVSSKLNNTPSISRKSYIDNKLLALVMKNPYRIAAQIPKDKADQHRFLYKLILKLRQ</sequence>
<reference evidence="9" key="1">
    <citation type="journal article" date="2020" name="Nature">
        <title>Giant virus diversity and host interactions through global metagenomics.</title>
        <authorList>
            <person name="Schulz F."/>
            <person name="Roux S."/>
            <person name="Paez-Espino D."/>
            <person name="Jungbluth S."/>
            <person name="Walsh D.A."/>
            <person name="Denef V.J."/>
            <person name="McMahon K.D."/>
            <person name="Konstantinidis K.T."/>
            <person name="Eloe-Fadrosh E.A."/>
            <person name="Kyrpides N.C."/>
            <person name="Woyke T."/>
        </authorList>
    </citation>
    <scope>NUCLEOTIDE SEQUENCE</scope>
    <source>
        <strain evidence="9">GVMAG-M-3300023184-13</strain>
    </source>
</reference>
<accession>A0A6C0HM97</accession>
<evidence type="ECO:0000256" key="6">
    <source>
        <dbReference type="ARBA" id="ARBA00023235"/>
    </source>
</evidence>
<name>A0A6C0HM97_9ZZZZ</name>
<evidence type="ECO:0000256" key="7">
    <source>
        <dbReference type="SAM" id="MobiDB-lite"/>
    </source>
</evidence>